<dbReference type="Pfam" id="PF01565">
    <property type="entry name" value="FAD_binding_4"/>
    <property type="match status" value="1"/>
</dbReference>
<keyword evidence="5" id="KW-0560">Oxidoreductase</keyword>
<dbReference type="GO" id="GO:0022904">
    <property type="term" value="P:respiratory electron transport chain"/>
    <property type="evidence" value="ECO:0007669"/>
    <property type="project" value="TreeGrafter"/>
</dbReference>
<evidence type="ECO:0000256" key="3">
    <source>
        <dbReference type="ARBA" id="ARBA00022630"/>
    </source>
</evidence>
<dbReference type="GO" id="GO:0016491">
    <property type="term" value="F:oxidoreductase activity"/>
    <property type="evidence" value="ECO:0007669"/>
    <property type="project" value="UniProtKB-KW"/>
</dbReference>
<dbReference type="PROSITE" id="PS51387">
    <property type="entry name" value="FAD_PCMH"/>
    <property type="match status" value="1"/>
</dbReference>
<dbReference type="InterPro" id="IPR016166">
    <property type="entry name" value="FAD-bd_PCMH"/>
</dbReference>
<evidence type="ECO:0000256" key="4">
    <source>
        <dbReference type="ARBA" id="ARBA00022827"/>
    </source>
</evidence>
<dbReference type="PANTHER" id="PTHR43716:SF1">
    <property type="entry name" value="D-2-HYDROXYGLUTARATE DEHYDROGENASE, MITOCHONDRIAL"/>
    <property type="match status" value="1"/>
</dbReference>
<dbReference type="PANTHER" id="PTHR43716">
    <property type="entry name" value="D-2-HYDROXYGLUTARATE DEHYDROGENASE, MITOCHONDRIAL"/>
    <property type="match status" value="1"/>
</dbReference>
<dbReference type="Gene3D" id="3.30.70.2740">
    <property type="match status" value="1"/>
</dbReference>
<evidence type="ECO:0000256" key="1">
    <source>
        <dbReference type="ARBA" id="ARBA00001974"/>
    </source>
</evidence>
<keyword evidence="3" id="KW-0285">Flavoprotein</keyword>
<dbReference type="Proteomes" id="UP000222056">
    <property type="component" value="Unassembled WGS sequence"/>
</dbReference>
<evidence type="ECO:0000256" key="5">
    <source>
        <dbReference type="ARBA" id="ARBA00023002"/>
    </source>
</evidence>
<proteinExistence type="inferred from homology"/>
<dbReference type="InterPro" id="IPR016169">
    <property type="entry name" value="FAD-bd_PCMH_sub2"/>
</dbReference>
<dbReference type="InterPro" id="IPR016171">
    <property type="entry name" value="Vanillyl_alc_oxidase_C-sub2"/>
</dbReference>
<dbReference type="InterPro" id="IPR004113">
    <property type="entry name" value="FAD-bd_oxidored_4_C"/>
</dbReference>
<feature type="domain" description="FAD-binding PCMH-type" evidence="6">
    <location>
        <begin position="48"/>
        <end position="227"/>
    </location>
</feature>
<dbReference type="AlphaFoldDB" id="A0A1H6G047"/>
<gene>
    <name evidence="7" type="ORF">SAMN02745716_2079</name>
</gene>
<name>A0A1H6G047_THEAL</name>
<keyword evidence="4" id="KW-0274">FAD</keyword>
<dbReference type="Gene3D" id="3.30.465.10">
    <property type="match status" value="1"/>
</dbReference>
<dbReference type="EMBL" id="FNWJ01000002">
    <property type="protein sequence ID" value="SEH15828.1"/>
    <property type="molecule type" value="Genomic_DNA"/>
</dbReference>
<dbReference type="InterPro" id="IPR006094">
    <property type="entry name" value="Oxid_FAD_bind_N"/>
</dbReference>
<dbReference type="InterPro" id="IPR016167">
    <property type="entry name" value="FAD-bd_PCMH_sub1"/>
</dbReference>
<dbReference type="InterPro" id="IPR016164">
    <property type="entry name" value="FAD-linked_Oxase-like_C"/>
</dbReference>
<dbReference type="Gene3D" id="3.30.43.10">
    <property type="entry name" value="Uridine Diphospho-n-acetylenolpyruvylglucosamine Reductase, domain 2"/>
    <property type="match status" value="1"/>
</dbReference>
<dbReference type="FunFam" id="1.10.45.10:FF:000001">
    <property type="entry name" value="D-lactate dehydrogenase mitochondrial"/>
    <property type="match status" value="1"/>
</dbReference>
<dbReference type="SUPFAM" id="SSF55103">
    <property type="entry name" value="FAD-linked oxidases, C-terminal domain"/>
    <property type="match status" value="1"/>
</dbReference>
<evidence type="ECO:0000313" key="8">
    <source>
        <dbReference type="Proteomes" id="UP000222056"/>
    </source>
</evidence>
<dbReference type="InterPro" id="IPR051264">
    <property type="entry name" value="FAD-oxidored/transferase_4"/>
</dbReference>
<organism evidence="7 8">
    <name type="scientific">Thermoleophilum album</name>
    <dbReference type="NCBI Taxonomy" id="29539"/>
    <lineage>
        <taxon>Bacteria</taxon>
        <taxon>Bacillati</taxon>
        <taxon>Actinomycetota</taxon>
        <taxon>Thermoleophilia</taxon>
        <taxon>Thermoleophilales</taxon>
        <taxon>Thermoleophilaceae</taxon>
        <taxon>Thermoleophilum</taxon>
    </lineage>
</organism>
<keyword evidence="8" id="KW-1185">Reference proteome</keyword>
<dbReference type="Gene3D" id="1.10.45.10">
    <property type="entry name" value="Vanillyl-alcohol Oxidase, Chain A, domain 4"/>
    <property type="match status" value="1"/>
</dbReference>
<dbReference type="OrthoDB" id="9770306at2"/>
<dbReference type="Gene3D" id="3.30.70.2190">
    <property type="match status" value="1"/>
</dbReference>
<reference evidence="8" key="1">
    <citation type="submission" date="2016-10" db="EMBL/GenBank/DDBJ databases">
        <authorList>
            <person name="Varghese N."/>
            <person name="Submissions S."/>
        </authorList>
    </citation>
    <scope>NUCLEOTIDE SEQUENCE [LARGE SCALE GENOMIC DNA]</scope>
    <source>
        <strain evidence="8">ATCC 35263</strain>
    </source>
</reference>
<sequence length="471" mass="48970">MRRSPTASARGRAGGPLVAALAAAVGSSHVISDPARLASFECDWTGRFRGRAAAAVVPADAEQVAAVVRVAAEHGVGVVPQGGNTGLVGGSIARHGEVVVSLKRLRGRGEVDRASGSVRVGAGLTLAELDALARPHRLAAGLDLAARDSATVGGLVACDAGGHSALRYGTARARVRGLEVVLADGSLVELAPRAPKDNAGYRLAPLVVGSEGTLAIITAVTWELVRRPRRRATALLALDGLARAVELALALKERVPALEALEFMCSSSLALVAERLALAPPEPLRSALRDGGVVLLCEAGGDAAEVDQLAAFLRAGGAPEHTVLATDERQRRRLWRFREAVPEALARTGVPHKLDVAVPPSRLAEFDQRLRALVGERFGAGTRVFCFGHLADGNVHVNVLGPPPEAEEVDAAVLALAAACGGTISGEHGIGTAKARYLSLVRSEREIALMRAVKRAFDPRGLLNPGVIFAR</sequence>
<comment type="cofactor">
    <cofactor evidence="1">
        <name>FAD</name>
        <dbReference type="ChEBI" id="CHEBI:57692"/>
    </cofactor>
</comment>
<evidence type="ECO:0000256" key="2">
    <source>
        <dbReference type="ARBA" id="ARBA00008000"/>
    </source>
</evidence>
<dbReference type="InterPro" id="IPR036318">
    <property type="entry name" value="FAD-bd_PCMH-like_sf"/>
</dbReference>
<evidence type="ECO:0000313" key="7">
    <source>
        <dbReference type="EMBL" id="SEH15828.1"/>
    </source>
</evidence>
<dbReference type="STRING" id="29539.SAMN02745716_2079"/>
<dbReference type="SUPFAM" id="SSF56176">
    <property type="entry name" value="FAD-binding/transporter-associated domain-like"/>
    <property type="match status" value="1"/>
</dbReference>
<evidence type="ECO:0000259" key="6">
    <source>
        <dbReference type="PROSITE" id="PS51387"/>
    </source>
</evidence>
<dbReference type="GO" id="GO:0071949">
    <property type="term" value="F:FAD binding"/>
    <property type="evidence" value="ECO:0007669"/>
    <property type="project" value="InterPro"/>
</dbReference>
<protein>
    <submittedName>
        <fullName evidence="7">FAD/FMN-containing dehydrogenase</fullName>
    </submittedName>
</protein>
<comment type="similarity">
    <text evidence="2">Belongs to the FAD-binding oxidoreductase/transferase type 4 family.</text>
</comment>
<accession>A0A1H6G047</accession>
<dbReference type="Pfam" id="PF02913">
    <property type="entry name" value="FAD-oxidase_C"/>
    <property type="match status" value="1"/>
</dbReference>